<keyword evidence="1" id="KW-0812">Transmembrane</keyword>
<name>A0AAW8PZM0_VIBPH</name>
<dbReference type="Proteomes" id="UP001253193">
    <property type="component" value="Unassembled WGS sequence"/>
</dbReference>
<protein>
    <submittedName>
        <fullName evidence="2">Uncharacterized protein</fullName>
    </submittedName>
</protein>
<keyword evidence="1" id="KW-1133">Transmembrane helix</keyword>
<gene>
    <name evidence="2" type="ORF">QX249_08970</name>
</gene>
<evidence type="ECO:0000256" key="1">
    <source>
        <dbReference type="SAM" id="Phobius"/>
    </source>
</evidence>
<accession>A0AAW8PZM0</accession>
<comment type="caution">
    <text evidence="2">The sequence shown here is derived from an EMBL/GenBank/DDBJ whole genome shotgun (WGS) entry which is preliminary data.</text>
</comment>
<keyword evidence="1" id="KW-0472">Membrane</keyword>
<sequence length="182" mass="20918">MKQKLNLESRKKKSTRRHMLPLIAASIVVISGLATIAFEISDSYKNHSNCDMENCEKSIPISIQVEDQSTIQSKNTADLEVQTTRNLRIPDVELENNRLLLQRDIQREIQLSATTKPFNYDIEDFCILGLSKNKKKIVINECSNHVFKRTIELAIEKGNVSKVVSNYDFENESPTFEVRIKF</sequence>
<dbReference type="RefSeq" id="WP_311019561.1">
    <property type="nucleotide sequence ID" value="NZ_JAUHGG010000003.1"/>
</dbReference>
<dbReference type="AlphaFoldDB" id="A0AAW8PZM0"/>
<organism evidence="2 3">
    <name type="scientific">Vibrio parahaemolyticus</name>
    <dbReference type="NCBI Taxonomy" id="670"/>
    <lineage>
        <taxon>Bacteria</taxon>
        <taxon>Pseudomonadati</taxon>
        <taxon>Pseudomonadota</taxon>
        <taxon>Gammaproteobacteria</taxon>
        <taxon>Vibrionales</taxon>
        <taxon>Vibrionaceae</taxon>
        <taxon>Vibrio</taxon>
    </lineage>
</organism>
<evidence type="ECO:0000313" key="2">
    <source>
        <dbReference type="EMBL" id="MDS1820784.1"/>
    </source>
</evidence>
<evidence type="ECO:0000313" key="3">
    <source>
        <dbReference type="Proteomes" id="UP001253193"/>
    </source>
</evidence>
<feature type="transmembrane region" description="Helical" evidence="1">
    <location>
        <begin position="20"/>
        <end position="38"/>
    </location>
</feature>
<dbReference type="EMBL" id="JAUHGG010000003">
    <property type="protein sequence ID" value="MDS1820784.1"/>
    <property type="molecule type" value="Genomic_DNA"/>
</dbReference>
<proteinExistence type="predicted"/>
<reference evidence="2" key="1">
    <citation type="submission" date="2023-06" db="EMBL/GenBank/DDBJ databases">
        <title>Genomic Diversity of Vibrio spp. and Metagenomic Analysis of Pathogens in Florida Gulf Coastal Waters Following Hurricane Ian.</title>
        <authorList>
            <person name="Brumfield K.D."/>
        </authorList>
    </citation>
    <scope>NUCLEOTIDE SEQUENCE</scope>
    <source>
        <strain evidence="2">WBS2B-138</strain>
    </source>
</reference>